<dbReference type="PANTHER" id="PTHR43451">
    <property type="entry name" value="ACETYLTRANSFERASE (GNAT) FAMILY PROTEIN"/>
    <property type="match status" value="1"/>
</dbReference>
<dbReference type="STRING" id="1834181.A5880_002124"/>
<dbReference type="Pfam" id="PF13673">
    <property type="entry name" value="Acetyltransf_10"/>
    <property type="match status" value="1"/>
</dbReference>
<dbReference type="InterPro" id="IPR016181">
    <property type="entry name" value="Acyl_CoA_acyltransferase"/>
</dbReference>
<evidence type="ECO:0000313" key="2">
    <source>
        <dbReference type="EMBL" id="MEI5993766.1"/>
    </source>
</evidence>
<dbReference type="EMBL" id="NGLE01000003">
    <property type="protein sequence ID" value="OTO07854.1"/>
    <property type="molecule type" value="Genomic_DNA"/>
</dbReference>
<reference evidence="3" key="1">
    <citation type="submission" date="2017-05" db="EMBL/GenBank/DDBJ databases">
        <title>The Genome Sequence of Enterococcus sp. 4G2_DIV0659.</title>
        <authorList>
            <consortium name="The Broad Institute Genomics Platform"/>
            <consortium name="The Broad Institute Genomic Center for Infectious Diseases"/>
            <person name="Earl A."/>
            <person name="Manson A."/>
            <person name="Schwartman J."/>
            <person name="Gilmore M."/>
            <person name="Abouelleil A."/>
            <person name="Cao P."/>
            <person name="Chapman S."/>
            <person name="Cusick C."/>
            <person name="Shea T."/>
            <person name="Young S."/>
            <person name="Neafsey D."/>
            <person name="Nusbaum C."/>
            <person name="Birren B."/>
        </authorList>
    </citation>
    <scope>NUCLEOTIDE SEQUENCE [LARGE SCALE GENOMIC DNA]</scope>
    <source>
        <strain evidence="3">4G2_DIV0659</strain>
    </source>
</reference>
<feature type="domain" description="N-acetyltransferase" evidence="1">
    <location>
        <begin position="70"/>
        <end position="205"/>
    </location>
</feature>
<evidence type="ECO:0000259" key="1">
    <source>
        <dbReference type="PROSITE" id="PS51186"/>
    </source>
</evidence>
<proteinExistence type="predicted"/>
<dbReference type="CDD" id="cd04301">
    <property type="entry name" value="NAT_SF"/>
    <property type="match status" value="1"/>
</dbReference>
<accession>A0A242CC68</accession>
<organism evidence="3">
    <name type="scientific">Candidatus Enterococcus mansonii</name>
    <dbReference type="NCBI Taxonomy" id="1834181"/>
    <lineage>
        <taxon>Bacteria</taxon>
        <taxon>Bacillati</taxon>
        <taxon>Bacillota</taxon>
        <taxon>Bacilli</taxon>
        <taxon>Lactobacillales</taxon>
        <taxon>Enterococcaceae</taxon>
        <taxon>Enterococcus</taxon>
    </lineage>
</organism>
<evidence type="ECO:0000313" key="4">
    <source>
        <dbReference type="Proteomes" id="UP000195139"/>
    </source>
</evidence>
<dbReference type="PANTHER" id="PTHR43451:SF1">
    <property type="entry name" value="ACETYLTRANSFERASE"/>
    <property type="match status" value="1"/>
</dbReference>
<dbReference type="SUPFAM" id="SSF55729">
    <property type="entry name" value="Acyl-CoA N-acyltransferases (Nat)"/>
    <property type="match status" value="1"/>
</dbReference>
<dbReference type="AlphaFoldDB" id="A0A242CC68"/>
<dbReference type="EMBL" id="NGLE02000001">
    <property type="protein sequence ID" value="MEI5993766.1"/>
    <property type="molecule type" value="Genomic_DNA"/>
</dbReference>
<name>A0A242CC68_9ENTE</name>
<comment type="caution">
    <text evidence="3">The sequence shown here is derived from an EMBL/GenBank/DDBJ whole genome shotgun (WGS) entry which is preliminary data.</text>
</comment>
<protein>
    <recommendedName>
        <fullName evidence="1">N-acetyltransferase domain-containing protein</fullName>
    </recommendedName>
</protein>
<dbReference type="Gene3D" id="3.40.630.30">
    <property type="match status" value="1"/>
</dbReference>
<dbReference type="PROSITE" id="PS51186">
    <property type="entry name" value="GNAT"/>
    <property type="match status" value="1"/>
</dbReference>
<dbReference type="Proteomes" id="UP000195139">
    <property type="component" value="Unassembled WGS sequence"/>
</dbReference>
<reference evidence="2 4" key="2">
    <citation type="submission" date="2018-07" db="EMBL/GenBank/DDBJ databases">
        <title>The Genome Sequence of Enterococcus sp. DIV0659b.</title>
        <authorList>
            <consortium name="The Broad Institute Genomics Platform"/>
            <consortium name="The Broad Institute Genomic Center for Infectious Diseases"/>
            <person name="Earl A."/>
            <person name="Manson A."/>
            <person name="Schwartman J."/>
            <person name="Gilmore M."/>
            <person name="Abouelleil A."/>
            <person name="Cao P."/>
            <person name="Chapman S."/>
            <person name="Cusick C."/>
            <person name="Shea T."/>
            <person name="Young S."/>
            <person name="Neafsey D."/>
            <person name="Nusbaum C."/>
            <person name="Birren B."/>
        </authorList>
    </citation>
    <scope>NUCLEOTIDE SEQUENCE [LARGE SCALE GENOMIC DNA]</scope>
    <source>
        <strain evidence="2 4">4G2_DIV0659</strain>
    </source>
</reference>
<dbReference type="InterPro" id="IPR052564">
    <property type="entry name" value="N-acetyltrans/Recomb-assoc"/>
</dbReference>
<dbReference type="InterPro" id="IPR000182">
    <property type="entry name" value="GNAT_dom"/>
</dbReference>
<evidence type="ECO:0000313" key="3">
    <source>
        <dbReference type="EMBL" id="OTO07854.1"/>
    </source>
</evidence>
<sequence>MTNVKLDKSPKKKRGRTSCFVAFLFLFSRMHMSDHDKLRETSTEGGKPMTHRIKQLSATDLDELTHALSLVWTVFNEFEAPDYSAEGIEQFKTFIALAHIKEQLEAGTLVMWGFFDGETLAGIMAMRLPNHVTLLFVAKQYHKQGIARKLLETAYIYCKAHFTITTITLNSSPYAVEAYKHLGFKETDSQQQVDGILFTPMEKRI</sequence>
<keyword evidence="4" id="KW-1185">Reference proteome</keyword>
<gene>
    <name evidence="2" type="ORF">A5880_001313</name>
    <name evidence="3" type="ORF">A5880_002124</name>
</gene>
<dbReference type="GO" id="GO:0016747">
    <property type="term" value="F:acyltransferase activity, transferring groups other than amino-acyl groups"/>
    <property type="evidence" value="ECO:0007669"/>
    <property type="project" value="InterPro"/>
</dbReference>